<dbReference type="InterPro" id="IPR011009">
    <property type="entry name" value="Kinase-like_dom_sf"/>
</dbReference>
<proteinExistence type="predicted"/>
<dbReference type="Pfam" id="PF01636">
    <property type="entry name" value="APH"/>
    <property type="match status" value="1"/>
</dbReference>
<dbReference type="EMBL" id="JBHTJA010000021">
    <property type="protein sequence ID" value="MFD0901492.1"/>
    <property type="molecule type" value="Genomic_DNA"/>
</dbReference>
<gene>
    <name evidence="2" type="ORF">ACFQ11_13920</name>
</gene>
<sequence length="270" mass="28882">MRGDWTRLPEDVRAGITERTGPVRRVRAAPSGSNAAFAATVTGAAGAAFVKAAPKTAPDQDGAQVRALRREALIAPCVPEFAPRLLCTAEAGGWLAVGFEVVNGRHADYSPGSPDLETLAKAIHHLQGTPCPAPVEMRVERRWESLVPDASPMAGDAFLHTDLNPHNILIEADDRAYVVDWGFASRGAPWVEIAQVVPWLLHAGHTPADAERWAARFPSWAGAAPAAIDLHAHASAERWRRRAAADPNAAPAANLAVAQQWANHRTSRAL</sequence>
<evidence type="ECO:0000313" key="2">
    <source>
        <dbReference type="EMBL" id="MFD0901492.1"/>
    </source>
</evidence>
<evidence type="ECO:0000259" key="1">
    <source>
        <dbReference type="Pfam" id="PF01636"/>
    </source>
</evidence>
<comment type="caution">
    <text evidence="2">The sequence shown here is derived from an EMBL/GenBank/DDBJ whole genome shotgun (WGS) entry which is preliminary data.</text>
</comment>
<dbReference type="SUPFAM" id="SSF56112">
    <property type="entry name" value="Protein kinase-like (PK-like)"/>
    <property type="match status" value="1"/>
</dbReference>
<evidence type="ECO:0000313" key="3">
    <source>
        <dbReference type="Proteomes" id="UP001596972"/>
    </source>
</evidence>
<dbReference type="InterPro" id="IPR002575">
    <property type="entry name" value="Aminoglycoside_PTrfase"/>
</dbReference>
<feature type="domain" description="Aminoglycoside phosphotransferase" evidence="1">
    <location>
        <begin position="136"/>
        <end position="224"/>
    </location>
</feature>
<name>A0ABW3EQI4_9ACTN</name>
<accession>A0ABW3EQI4</accession>
<reference evidence="3" key="1">
    <citation type="journal article" date="2019" name="Int. J. Syst. Evol. Microbiol.">
        <title>The Global Catalogue of Microorganisms (GCM) 10K type strain sequencing project: providing services to taxonomists for standard genome sequencing and annotation.</title>
        <authorList>
            <consortium name="The Broad Institute Genomics Platform"/>
            <consortium name="The Broad Institute Genome Sequencing Center for Infectious Disease"/>
            <person name="Wu L."/>
            <person name="Ma J."/>
        </authorList>
    </citation>
    <scope>NUCLEOTIDE SEQUENCE [LARGE SCALE GENOMIC DNA]</scope>
    <source>
        <strain evidence="3">JCM 31202</strain>
    </source>
</reference>
<organism evidence="2 3">
    <name type="scientific">Actinomadura sediminis</name>
    <dbReference type="NCBI Taxonomy" id="1038904"/>
    <lineage>
        <taxon>Bacteria</taxon>
        <taxon>Bacillati</taxon>
        <taxon>Actinomycetota</taxon>
        <taxon>Actinomycetes</taxon>
        <taxon>Streptosporangiales</taxon>
        <taxon>Thermomonosporaceae</taxon>
        <taxon>Actinomadura</taxon>
    </lineage>
</organism>
<dbReference type="RefSeq" id="WP_378298705.1">
    <property type="nucleotide sequence ID" value="NZ_JBHTJA010000021.1"/>
</dbReference>
<dbReference type="Proteomes" id="UP001596972">
    <property type="component" value="Unassembled WGS sequence"/>
</dbReference>
<keyword evidence="3" id="KW-1185">Reference proteome</keyword>
<protein>
    <submittedName>
        <fullName evidence="2">Phosphotransferase family protein</fullName>
    </submittedName>
</protein>
<dbReference type="Gene3D" id="3.90.1200.10">
    <property type="match status" value="1"/>
</dbReference>